<protein>
    <submittedName>
        <fullName evidence="1">Ribonuclease III</fullName>
    </submittedName>
</protein>
<dbReference type="EMBL" id="BMFA01000006">
    <property type="protein sequence ID" value="GGB51048.1"/>
    <property type="molecule type" value="Genomic_DNA"/>
</dbReference>
<accession>A0A916TKP9</accession>
<sequence length="240" mass="24489">MSETTRLKLPLLAAAQAQKHITHNEALQRADALMHLSFTSRTITAPPQGMDGQAFLVPAGASGEWSGKDGQVALLLSGDWTFVQPVDGMTAFVASEQVGLSYAAGQWRQTGAVLSDDTVLAQTALGAQSRHQIHEVELMDLSGASVAAIGLIPARAIVFCVSTRTSAAVTGASAYDCGIAGEPSKFGGSLGTAPGSTNLGVIGPTAFYSPTDVVLTAQGGPFTGGAVKVAAHVFLPVAPD</sequence>
<dbReference type="RefSeq" id="WP_150496147.1">
    <property type="nucleotide sequence ID" value="NZ_BMFA01000006.1"/>
</dbReference>
<name>A0A916TKP9_9HYPH</name>
<keyword evidence="2" id="KW-1185">Reference proteome</keyword>
<comment type="caution">
    <text evidence="1">The sequence shown here is derived from an EMBL/GenBank/DDBJ whole genome shotgun (WGS) entry which is preliminary data.</text>
</comment>
<organism evidence="1 2">
    <name type="scientific">Roseibium aquae</name>
    <dbReference type="NCBI Taxonomy" id="1323746"/>
    <lineage>
        <taxon>Bacteria</taxon>
        <taxon>Pseudomonadati</taxon>
        <taxon>Pseudomonadota</taxon>
        <taxon>Alphaproteobacteria</taxon>
        <taxon>Hyphomicrobiales</taxon>
        <taxon>Stappiaceae</taxon>
        <taxon>Roseibium</taxon>
    </lineage>
</organism>
<gene>
    <name evidence="1" type="ORF">GCM10011316_23910</name>
</gene>
<evidence type="ECO:0000313" key="2">
    <source>
        <dbReference type="Proteomes" id="UP000605148"/>
    </source>
</evidence>
<dbReference type="OrthoDB" id="564699at2"/>
<reference evidence="1" key="2">
    <citation type="submission" date="2020-09" db="EMBL/GenBank/DDBJ databases">
        <authorList>
            <person name="Sun Q."/>
            <person name="Zhou Y."/>
        </authorList>
    </citation>
    <scope>NUCLEOTIDE SEQUENCE</scope>
    <source>
        <strain evidence="1">CGMCC 1.12426</strain>
    </source>
</reference>
<dbReference type="AlphaFoldDB" id="A0A916TKP9"/>
<dbReference type="Pfam" id="PF10983">
    <property type="entry name" value="DUF2793"/>
    <property type="match status" value="1"/>
</dbReference>
<evidence type="ECO:0000313" key="1">
    <source>
        <dbReference type="EMBL" id="GGB51048.1"/>
    </source>
</evidence>
<proteinExistence type="predicted"/>
<dbReference type="Proteomes" id="UP000605148">
    <property type="component" value="Unassembled WGS sequence"/>
</dbReference>
<dbReference type="InterPro" id="IPR021251">
    <property type="entry name" value="DUF2793"/>
</dbReference>
<reference evidence="1" key="1">
    <citation type="journal article" date="2014" name="Int. J. Syst. Evol. Microbiol.">
        <title>Complete genome sequence of Corynebacterium casei LMG S-19264T (=DSM 44701T), isolated from a smear-ripened cheese.</title>
        <authorList>
            <consortium name="US DOE Joint Genome Institute (JGI-PGF)"/>
            <person name="Walter F."/>
            <person name="Albersmeier A."/>
            <person name="Kalinowski J."/>
            <person name="Ruckert C."/>
        </authorList>
    </citation>
    <scope>NUCLEOTIDE SEQUENCE</scope>
    <source>
        <strain evidence="1">CGMCC 1.12426</strain>
    </source>
</reference>